<dbReference type="SUPFAM" id="SSF53474">
    <property type="entry name" value="alpha/beta-Hydrolases"/>
    <property type="match status" value="1"/>
</dbReference>
<protein>
    <submittedName>
        <fullName evidence="4">Polyhydroxybutyrate depolymerase</fullName>
    </submittedName>
</protein>
<sequence length="297" mass="31178">MKALAIFFASFVLVVLAGCTASSAVLDTALVPAASQSVSLSVNGQARSVTFRAPEREPGTLLPVIVALHGLGGTAQNFEDYTGLSDNASRDGYIAVYPDGSPIADKRQAWNAGECCNSPGRTPQDDVALLSRIFDQVEQYGGDPARIYVVGFSNGGMLSYRAACDLGDRVAGIAVVGGAFNVTDCRSTNPIPVVIIHGTGDTTVPYLGGRTDEAAEAGLNPVDNASVWDAMEYWLARNDCSFDATETGWNLTSIETFDDCAPGASVAVYTIDGGGHVWPDAKAPVDATRVILESFIR</sequence>
<dbReference type="Pfam" id="PF00756">
    <property type="entry name" value="Esterase"/>
    <property type="match status" value="1"/>
</dbReference>
<dbReference type="Gene3D" id="3.40.50.1820">
    <property type="entry name" value="alpha/beta hydrolase"/>
    <property type="match status" value="1"/>
</dbReference>
<dbReference type="GO" id="GO:0016787">
    <property type="term" value="F:hydrolase activity"/>
    <property type="evidence" value="ECO:0007669"/>
    <property type="project" value="UniProtKB-KW"/>
</dbReference>
<keyword evidence="5" id="KW-1185">Reference proteome</keyword>
<dbReference type="OrthoDB" id="9767239at2"/>
<reference evidence="4 5" key="1">
    <citation type="submission" date="2018-03" db="EMBL/GenBank/DDBJ databases">
        <title>Genomic Encyclopedia of Type Strains, Phase III (KMG-III): the genomes of soil and plant-associated and newly described type strains.</title>
        <authorList>
            <person name="Whitman W."/>
        </authorList>
    </citation>
    <scope>NUCLEOTIDE SEQUENCE [LARGE SCALE GENOMIC DNA]</scope>
    <source>
        <strain evidence="4 5">CGMCC 1.12484</strain>
    </source>
</reference>
<dbReference type="PANTHER" id="PTHR43037">
    <property type="entry name" value="UNNAMED PRODUCT-RELATED"/>
    <property type="match status" value="1"/>
</dbReference>
<dbReference type="EMBL" id="PVTL01000002">
    <property type="protein sequence ID" value="PRY69733.1"/>
    <property type="molecule type" value="Genomic_DNA"/>
</dbReference>
<dbReference type="AlphaFoldDB" id="A0A2T0VI57"/>
<dbReference type="RefSeq" id="WP_106210732.1">
    <property type="nucleotide sequence ID" value="NZ_PVTL01000002.1"/>
</dbReference>
<evidence type="ECO:0000313" key="5">
    <source>
        <dbReference type="Proteomes" id="UP000237983"/>
    </source>
</evidence>
<dbReference type="Proteomes" id="UP000237983">
    <property type="component" value="Unassembled WGS sequence"/>
</dbReference>
<evidence type="ECO:0000256" key="2">
    <source>
        <dbReference type="ARBA" id="ARBA00022801"/>
    </source>
</evidence>
<evidence type="ECO:0000256" key="3">
    <source>
        <dbReference type="SAM" id="SignalP"/>
    </source>
</evidence>
<gene>
    <name evidence="4" type="ORF">B0I08_102410</name>
</gene>
<proteinExistence type="predicted"/>
<feature type="signal peptide" evidence="3">
    <location>
        <begin position="1"/>
        <end position="17"/>
    </location>
</feature>
<keyword evidence="2" id="KW-0378">Hydrolase</keyword>
<dbReference type="InterPro" id="IPR050955">
    <property type="entry name" value="Plant_Biomass_Hydrol_Est"/>
</dbReference>
<dbReference type="PANTHER" id="PTHR43037:SF5">
    <property type="entry name" value="FERULOYL ESTERASE"/>
    <property type="match status" value="1"/>
</dbReference>
<comment type="caution">
    <text evidence="4">The sequence shown here is derived from an EMBL/GenBank/DDBJ whole genome shotgun (WGS) entry which is preliminary data.</text>
</comment>
<dbReference type="PROSITE" id="PS51257">
    <property type="entry name" value="PROKAR_LIPOPROTEIN"/>
    <property type="match status" value="1"/>
</dbReference>
<dbReference type="InterPro" id="IPR029058">
    <property type="entry name" value="AB_hydrolase_fold"/>
</dbReference>
<evidence type="ECO:0000313" key="4">
    <source>
        <dbReference type="EMBL" id="PRY69733.1"/>
    </source>
</evidence>
<feature type="chain" id="PRO_5038859569" evidence="3">
    <location>
        <begin position="18"/>
        <end position="297"/>
    </location>
</feature>
<accession>A0A2T0VI57</accession>
<dbReference type="InterPro" id="IPR000801">
    <property type="entry name" value="Esterase-like"/>
</dbReference>
<evidence type="ECO:0000256" key="1">
    <source>
        <dbReference type="ARBA" id="ARBA00022729"/>
    </source>
</evidence>
<name>A0A2T0VI57_9MICO</name>
<keyword evidence="1 3" id="KW-0732">Signal</keyword>
<organism evidence="4 5">
    <name type="scientific">Glaciihabitans tibetensis</name>
    <dbReference type="NCBI Taxonomy" id="1266600"/>
    <lineage>
        <taxon>Bacteria</taxon>
        <taxon>Bacillati</taxon>
        <taxon>Actinomycetota</taxon>
        <taxon>Actinomycetes</taxon>
        <taxon>Micrococcales</taxon>
        <taxon>Microbacteriaceae</taxon>
        <taxon>Glaciihabitans</taxon>
    </lineage>
</organism>